<feature type="compositionally biased region" description="Polar residues" evidence="1">
    <location>
        <begin position="104"/>
        <end position="122"/>
    </location>
</feature>
<dbReference type="Proteomes" id="UP000437068">
    <property type="component" value="Unassembled WGS sequence"/>
</dbReference>
<dbReference type="EMBL" id="QXGE01001386">
    <property type="protein sequence ID" value="KAE9293333.1"/>
    <property type="molecule type" value="Genomic_DNA"/>
</dbReference>
<accession>A0A6A4CM03</accession>
<organism evidence="2 3">
    <name type="scientific">Phytophthora fragariae</name>
    <dbReference type="NCBI Taxonomy" id="53985"/>
    <lineage>
        <taxon>Eukaryota</taxon>
        <taxon>Sar</taxon>
        <taxon>Stramenopiles</taxon>
        <taxon>Oomycota</taxon>
        <taxon>Peronosporomycetes</taxon>
        <taxon>Peronosporales</taxon>
        <taxon>Peronosporaceae</taxon>
        <taxon>Phytophthora</taxon>
    </lineage>
</organism>
<protein>
    <submittedName>
        <fullName evidence="2">Uncharacterized protein</fullName>
    </submittedName>
</protein>
<dbReference type="AlphaFoldDB" id="A0A6A4CM03"/>
<comment type="caution">
    <text evidence="2">The sequence shown here is derived from an EMBL/GenBank/DDBJ whole genome shotgun (WGS) entry which is preliminary data.</text>
</comment>
<name>A0A6A4CM03_9STRA</name>
<sequence>MADSSRLTATDNQADGATHTEPNPSRSVLLKRNPHLRDSSAPSSPAGFGPLGTRQFLHKQLMTPGSATSASSFEEGASFDGFSDAGTPASEQKLLGVHNNAETVTHRSVSKQPTKRLSSPSRESLARRLMGTATNQHGMLPDDESVTTSQDNEVLPTGMLSSIVVKTVPSISVPMGEASAAASVPLSPRSAKVTRRIVASPRKTLRRVVVRRTGADGKVHEEVLYVDAEGQVVQGGDFFNAEADEAVTTSTSSAGRTTVTRRIVTPAKLTRRVLRRTGADGQVH</sequence>
<feature type="region of interest" description="Disordered" evidence="1">
    <location>
        <begin position="1"/>
        <end position="53"/>
    </location>
</feature>
<gene>
    <name evidence="2" type="ORF">PF001_g18307</name>
</gene>
<evidence type="ECO:0000313" key="2">
    <source>
        <dbReference type="EMBL" id="KAE9293333.1"/>
    </source>
</evidence>
<reference evidence="2 3" key="1">
    <citation type="submission" date="2018-08" db="EMBL/GenBank/DDBJ databases">
        <title>Genomic investigation of the strawberry pathogen Phytophthora fragariae indicates pathogenicity is determined by transcriptional variation in three key races.</title>
        <authorList>
            <person name="Adams T.M."/>
            <person name="Armitage A.D."/>
            <person name="Sobczyk M.K."/>
            <person name="Bates H.J."/>
            <person name="Dunwell J.M."/>
            <person name="Nellist C.F."/>
            <person name="Harrison R.J."/>
        </authorList>
    </citation>
    <scope>NUCLEOTIDE SEQUENCE [LARGE SCALE GENOMIC DNA]</scope>
    <source>
        <strain evidence="2 3">A4</strain>
    </source>
</reference>
<feature type="non-terminal residue" evidence="2">
    <location>
        <position position="284"/>
    </location>
</feature>
<feature type="compositionally biased region" description="Polar residues" evidence="1">
    <location>
        <begin position="1"/>
        <end position="26"/>
    </location>
</feature>
<proteinExistence type="predicted"/>
<evidence type="ECO:0000313" key="3">
    <source>
        <dbReference type="Proteomes" id="UP000437068"/>
    </source>
</evidence>
<evidence type="ECO:0000256" key="1">
    <source>
        <dbReference type="SAM" id="MobiDB-lite"/>
    </source>
</evidence>
<feature type="region of interest" description="Disordered" evidence="1">
    <location>
        <begin position="104"/>
        <end position="123"/>
    </location>
</feature>